<dbReference type="PANTHER" id="PTHR43591:SF105">
    <property type="entry name" value="METHYLTRANSFERASE DOMAIN-CONTAINING PROTEIN-RELATED"/>
    <property type="match status" value="1"/>
</dbReference>
<dbReference type="CDD" id="cd02440">
    <property type="entry name" value="AdoMet_MTases"/>
    <property type="match status" value="1"/>
</dbReference>
<evidence type="ECO:0008006" key="5">
    <source>
        <dbReference type="Google" id="ProtNLM"/>
    </source>
</evidence>
<dbReference type="SUPFAM" id="SSF53335">
    <property type="entry name" value="S-adenosyl-L-methionine-dependent methyltransferases"/>
    <property type="match status" value="1"/>
</dbReference>
<dbReference type="InterPro" id="IPR029063">
    <property type="entry name" value="SAM-dependent_MTases_sf"/>
</dbReference>
<dbReference type="EMBL" id="JAJSPL020000018">
    <property type="protein sequence ID" value="KAK7741005.1"/>
    <property type="molecule type" value="Genomic_DNA"/>
</dbReference>
<proteinExistence type="inferred from homology"/>
<evidence type="ECO:0000256" key="1">
    <source>
        <dbReference type="ARBA" id="ARBA00038158"/>
    </source>
</evidence>
<sequence length="358" mass="40273">MSHPRSGSPDATSPVPSTSPPSELPVEPATATRPDQEDHGDQGPRTREAQGPEQDGGDSTSVSDSAIGVDPLSTMTAPDDVFSFVEENGRTYHSYKAPKYLLPNDDRERERMDLQHLLYLETTHGKLFFAPIGDHPRSCLDLMTGTGNWAIDFADAFPGCNVVGTDLSPIQPEYVPVNCRFEVDDAEEEWTFQSKFDFIHIRGSVLCWRNYTAFVNEAYQALEPGGWIEMQEYNFRPVFLDEYANRSAVKRYIDLVVVGAESQGIDVDGFSNMEAMLAKKGFENIEVKHFKWPLGTWAKGAYYRNLAAMLKQNFMMVLEALALRPLAHLGWSAEEIQIFLAEVRKELRENKVNAYAEM</sequence>
<evidence type="ECO:0000256" key="2">
    <source>
        <dbReference type="SAM" id="MobiDB-lite"/>
    </source>
</evidence>
<organism evidence="3 4">
    <name type="scientific">Cytospora paraplurivora</name>
    <dbReference type="NCBI Taxonomy" id="2898453"/>
    <lineage>
        <taxon>Eukaryota</taxon>
        <taxon>Fungi</taxon>
        <taxon>Dikarya</taxon>
        <taxon>Ascomycota</taxon>
        <taxon>Pezizomycotina</taxon>
        <taxon>Sordariomycetes</taxon>
        <taxon>Sordariomycetidae</taxon>
        <taxon>Diaporthales</taxon>
        <taxon>Cytosporaceae</taxon>
        <taxon>Cytospora</taxon>
    </lineage>
</organism>
<comment type="caution">
    <text evidence="3">The sequence shown here is derived from an EMBL/GenBank/DDBJ whole genome shotgun (WGS) entry which is preliminary data.</text>
</comment>
<evidence type="ECO:0000313" key="3">
    <source>
        <dbReference type="EMBL" id="KAK7741005.1"/>
    </source>
</evidence>
<comment type="similarity">
    <text evidence="1">Belongs to the methyltransferase superfamily. LaeA methyltransferase family.</text>
</comment>
<keyword evidence="4" id="KW-1185">Reference proteome</keyword>
<accession>A0AAN9U6L8</accession>
<dbReference type="Proteomes" id="UP001320245">
    <property type="component" value="Unassembled WGS sequence"/>
</dbReference>
<feature type="region of interest" description="Disordered" evidence="2">
    <location>
        <begin position="1"/>
        <end position="76"/>
    </location>
</feature>
<protein>
    <recommendedName>
        <fullName evidence="5">Methyltransferase</fullName>
    </recommendedName>
</protein>
<dbReference type="PANTHER" id="PTHR43591">
    <property type="entry name" value="METHYLTRANSFERASE"/>
    <property type="match status" value="1"/>
</dbReference>
<evidence type="ECO:0000313" key="4">
    <source>
        <dbReference type="Proteomes" id="UP001320245"/>
    </source>
</evidence>
<feature type="compositionally biased region" description="Basic and acidic residues" evidence="2">
    <location>
        <begin position="34"/>
        <end position="50"/>
    </location>
</feature>
<dbReference type="Gene3D" id="3.40.50.150">
    <property type="entry name" value="Vaccinia Virus protein VP39"/>
    <property type="match status" value="1"/>
</dbReference>
<name>A0AAN9U6L8_9PEZI</name>
<gene>
    <name evidence="3" type="ORF">SLS53_005069</name>
</gene>
<dbReference type="AlphaFoldDB" id="A0AAN9U6L8"/>
<reference evidence="3 4" key="1">
    <citation type="journal article" date="2023" name="PLoS ONE">
        <title>Cytospora paraplurivora sp. nov. isolated from orchards with fruit tree decline syndrome in Ontario, Canada.</title>
        <authorList>
            <person name="Ilyukhin E."/>
            <person name="Nguyen H.D.T."/>
            <person name="Castle A.J."/>
            <person name="Ellouze W."/>
        </authorList>
    </citation>
    <scope>NUCLEOTIDE SEQUENCE [LARGE SCALE GENOMIC DNA]</scope>
    <source>
        <strain evidence="3 4">FDS-564</strain>
    </source>
</reference>
<dbReference type="Pfam" id="PF13489">
    <property type="entry name" value="Methyltransf_23"/>
    <property type="match status" value="1"/>
</dbReference>
<dbReference type="GO" id="GO:0008168">
    <property type="term" value="F:methyltransferase activity"/>
    <property type="evidence" value="ECO:0007669"/>
    <property type="project" value="TreeGrafter"/>
</dbReference>